<dbReference type="Pfam" id="PF07686">
    <property type="entry name" value="V-set"/>
    <property type="match status" value="1"/>
</dbReference>
<feature type="transmembrane region" description="Helical" evidence="1">
    <location>
        <begin position="110"/>
        <end position="132"/>
    </location>
</feature>
<gene>
    <name evidence="3" type="ORF">E1301_Tti013525</name>
</gene>
<name>A0A5A9NR78_9TELE</name>
<dbReference type="InterPro" id="IPR013106">
    <property type="entry name" value="Ig_V-set"/>
</dbReference>
<evidence type="ECO:0000256" key="1">
    <source>
        <dbReference type="SAM" id="Phobius"/>
    </source>
</evidence>
<dbReference type="PANTHER" id="PTHR21063:SF4">
    <property type="entry name" value="CD48 ANTIGEN-RELATED"/>
    <property type="match status" value="1"/>
</dbReference>
<proteinExistence type="predicted"/>
<evidence type="ECO:0000313" key="4">
    <source>
        <dbReference type="Proteomes" id="UP000324632"/>
    </source>
</evidence>
<dbReference type="SUPFAM" id="SSF48726">
    <property type="entry name" value="Immunoglobulin"/>
    <property type="match status" value="1"/>
</dbReference>
<keyword evidence="1" id="KW-0812">Transmembrane</keyword>
<keyword evidence="1" id="KW-1133">Transmembrane helix</keyword>
<protein>
    <recommendedName>
        <fullName evidence="2">Immunoglobulin V-set domain-containing protein</fullName>
    </recommendedName>
</protein>
<keyword evidence="4" id="KW-1185">Reference proteome</keyword>
<accession>A0A5A9NR78</accession>
<dbReference type="Gene3D" id="2.60.40.10">
    <property type="entry name" value="Immunoglobulins"/>
    <property type="match status" value="1"/>
</dbReference>
<dbReference type="InterPro" id="IPR036179">
    <property type="entry name" value="Ig-like_dom_sf"/>
</dbReference>
<dbReference type="AlphaFoldDB" id="A0A5A9NR78"/>
<keyword evidence="1" id="KW-0472">Membrane</keyword>
<sequence length="148" mass="16953">MDGDSVTLHNNVTDIQRGDVIDWLFGPQETRIATIYTDSSETDVIQDGMFRDRLQVDDQTGSLTITNITTQQSGLYQMTFITSSGYIREPTYRFNVTVYEHVQCFSFTEAVIRMVLSALVGMATVAVVVYEIRSRRAEQNQRDQTFRF</sequence>
<organism evidence="3 4">
    <name type="scientific">Triplophysa tibetana</name>
    <dbReference type="NCBI Taxonomy" id="1572043"/>
    <lineage>
        <taxon>Eukaryota</taxon>
        <taxon>Metazoa</taxon>
        <taxon>Chordata</taxon>
        <taxon>Craniata</taxon>
        <taxon>Vertebrata</taxon>
        <taxon>Euteleostomi</taxon>
        <taxon>Actinopterygii</taxon>
        <taxon>Neopterygii</taxon>
        <taxon>Teleostei</taxon>
        <taxon>Ostariophysi</taxon>
        <taxon>Cypriniformes</taxon>
        <taxon>Nemacheilidae</taxon>
        <taxon>Triplophysa</taxon>
    </lineage>
</organism>
<comment type="caution">
    <text evidence="3">The sequence shown here is derived from an EMBL/GenBank/DDBJ whole genome shotgun (WGS) entry which is preliminary data.</text>
</comment>
<evidence type="ECO:0000313" key="3">
    <source>
        <dbReference type="EMBL" id="KAA0711923.1"/>
    </source>
</evidence>
<dbReference type="Proteomes" id="UP000324632">
    <property type="component" value="Chromosome 14"/>
</dbReference>
<dbReference type="EMBL" id="SOYY01000014">
    <property type="protein sequence ID" value="KAA0711923.1"/>
    <property type="molecule type" value="Genomic_DNA"/>
</dbReference>
<dbReference type="PANTHER" id="PTHR21063">
    <property type="entry name" value="LFA-3"/>
    <property type="match status" value="1"/>
</dbReference>
<evidence type="ECO:0000259" key="2">
    <source>
        <dbReference type="Pfam" id="PF07686"/>
    </source>
</evidence>
<dbReference type="InterPro" id="IPR013783">
    <property type="entry name" value="Ig-like_fold"/>
</dbReference>
<feature type="domain" description="Immunoglobulin V-set" evidence="2">
    <location>
        <begin position="3"/>
        <end position="97"/>
    </location>
</feature>
<reference evidence="3 4" key="1">
    <citation type="journal article" date="2019" name="Mol. Ecol. Resour.">
        <title>Chromosome-level genome assembly of Triplophysa tibetana, a fish adapted to the harsh high-altitude environment of the Tibetan Plateau.</title>
        <authorList>
            <person name="Yang X."/>
            <person name="Liu H."/>
            <person name="Ma Z."/>
            <person name="Zou Y."/>
            <person name="Zou M."/>
            <person name="Mao Y."/>
            <person name="Li X."/>
            <person name="Wang H."/>
            <person name="Chen T."/>
            <person name="Wang W."/>
            <person name="Yang R."/>
        </authorList>
    </citation>
    <scope>NUCLEOTIDE SEQUENCE [LARGE SCALE GENOMIC DNA]</scope>
    <source>
        <strain evidence="3">TTIB1903HZAU</strain>
        <tissue evidence="3">Muscle</tissue>
    </source>
</reference>